<dbReference type="EMBL" id="JBFTFB010000001">
    <property type="protein sequence ID" value="MEX6453844.1"/>
    <property type="molecule type" value="Genomic_DNA"/>
</dbReference>
<proteinExistence type="predicted"/>
<sequence>MNKECKAKEIKKPLKILRTTFKNGLEEAVKLWLDLDEEYNK</sequence>
<protein>
    <submittedName>
        <fullName evidence="1">Uncharacterized protein</fullName>
    </submittedName>
</protein>
<keyword evidence="2" id="KW-1185">Reference proteome</keyword>
<gene>
    <name evidence="1" type="ORF">AB6N33_00080</name>
</gene>
<evidence type="ECO:0000313" key="1">
    <source>
        <dbReference type="EMBL" id="MEX6453844.1"/>
    </source>
</evidence>
<dbReference type="Proteomes" id="UP001560349">
    <property type="component" value="Unassembled WGS sequence"/>
</dbReference>
<accession>A0ABV3Y819</accession>
<reference evidence="1 2" key="1">
    <citation type="submission" date="2024-07" db="EMBL/GenBank/DDBJ databases">
        <authorList>
            <person name="Vancuren S.J."/>
            <person name="Robinson A."/>
            <person name="Cochrane K."/>
            <person name="Allen-Vercoe E."/>
        </authorList>
    </citation>
    <scope>NUCLEOTIDE SEQUENCE [LARGE SCALE GENOMIC DNA]</scope>
    <source>
        <strain evidence="1 2">2-A-13</strain>
    </source>
</reference>
<dbReference type="RefSeq" id="WP_261786737.1">
    <property type="nucleotide sequence ID" value="NZ_CP077175.1"/>
</dbReference>
<evidence type="ECO:0000313" key="2">
    <source>
        <dbReference type="Proteomes" id="UP001560349"/>
    </source>
</evidence>
<name>A0ABV3Y819_FUSVC</name>
<comment type="caution">
    <text evidence="1">The sequence shown here is derived from an EMBL/GenBank/DDBJ whole genome shotgun (WGS) entry which is preliminary data.</text>
</comment>
<organism evidence="1 2">
    <name type="scientific">Fusobacterium vincentii</name>
    <name type="common">Fusobacterium nucleatum subsp. vincentii</name>
    <dbReference type="NCBI Taxonomy" id="155615"/>
    <lineage>
        <taxon>Bacteria</taxon>
        <taxon>Fusobacteriati</taxon>
        <taxon>Fusobacteriota</taxon>
        <taxon>Fusobacteriia</taxon>
        <taxon>Fusobacteriales</taxon>
        <taxon>Fusobacteriaceae</taxon>
        <taxon>Fusobacterium</taxon>
    </lineage>
</organism>